<dbReference type="RefSeq" id="WP_323260847.1">
    <property type="nucleotide sequence ID" value="NZ_JAYGIE010000023.1"/>
</dbReference>
<name>A0ABU5TI85_9CYAN</name>
<keyword evidence="2" id="KW-1185">Reference proteome</keyword>
<comment type="caution">
    <text evidence="1">The sequence shown here is derived from an EMBL/GenBank/DDBJ whole genome shotgun (WGS) entry which is preliminary data.</text>
</comment>
<accession>A0ABU5TI85</accession>
<organism evidence="1 2">
    <name type="scientific">Pseudanabaena galeata UHCC 0370</name>
    <dbReference type="NCBI Taxonomy" id="3110310"/>
    <lineage>
        <taxon>Bacteria</taxon>
        <taxon>Bacillati</taxon>
        <taxon>Cyanobacteriota</taxon>
        <taxon>Cyanophyceae</taxon>
        <taxon>Pseudanabaenales</taxon>
        <taxon>Pseudanabaenaceae</taxon>
        <taxon>Pseudanabaena</taxon>
    </lineage>
</organism>
<dbReference type="Proteomes" id="UP001301388">
    <property type="component" value="Unassembled WGS sequence"/>
</dbReference>
<sequence length="137" mass="14696">MDIITPLVSFLAPYLPTLLGFGKKALDKGAEKLGEKGAEEIFKKLSPHLEAKPSAKEAVVYVAENPDDADGLGQLRLQLKKILEAPENAVLKVEIAKILEGEESTAKGKFNINAQGANIGVIGDRAKIDNMNFGNKP</sequence>
<protein>
    <submittedName>
        <fullName evidence="1">Uncharacterized protein</fullName>
    </submittedName>
</protein>
<gene>
    <name evidence="1" type="ORF">VB774_06970</name>
</gene>
<dbReference type="EMBL" id="JAYGIE010000023">
    <property type="protein sequence ID" value="MEA5477358.1"/>
    <property type="molecule type" value="Genomic_DNA"/>
</dbReference>
<reference evidence="1 2" key="1">
    <citation type="submission" date="2023-12" db="EMBL/GenBank/DDBJ databases">
        <title>Baltic Sea Cyanobacteria.</title>
        <authorList>
            <person name="Delbaje E."/>
            <person name="Fewer D.P."/>
            <person name="Shishido T.K."/>
        </authorList>
    </citation>
    <scope>NUCLEOTIDE SEQUENCE [LARGE SCALE GENOMIC DNA]</scope>
    <source>
        <strain evidence="1 2">UHCC 0370</strain>
    </source>
</reference>
<proteinExistence type="predicted"/>
<evidence type="ECO:0000313" key="2">
    <source>
        <dbReference type="Proteomes" id="UP001301388"/>
    </source>
</evidence>
<evidence type="ECO:0000313" key="1">
    <source>
        <dbReference type="EMBL" id="MEA5477358.1"/>
    </source>
</evidence>